<protein>
    <recommendedName>
        <fullName evidence="4">Hydantoin racemase</fullName>
    </recommendedName>
</protein>
<dbReference type="InterPro" id="IPR015942">
    <property type="entry name" value="Asp/Glu/hydantoin_racemase"/>
</dbReference>
<proteinExistence type="inferred from homology"/>
<evidence type="ECO:0000313" key="3">
    <source>
        <dbReference type="Proteomes" id="UP001217754"/>
    </source>
</evidence>
<dbReference type="Gene3D" id="3.40.50.12500">
    <property type="match status" value="1"/>
</dbReference>
<sequence>MAPIRILIVNPNTTQSMTDALRPLIDRLGYNDTEYTYWTAPEGPPSINNGTDCQESMVKSLPHLVPLLAAHDAVLVACYSPHPLVDALRAEITKRSDRFPKPVIGILEASVTAALNVLESKEAFGVVSTGKVWEHLIGARIGEMLGATPTSASGANDSAPFRTPIFAGVETTGLNATELHDADQDLVKNKVQEATRRLVQGEQKVRTVVLGCAGMAAMEEWIREVVDARTYVIDGVRAGVAALQSTLRCAQ</sequence>
<dbReference type="RefSeq" id="XP_060123838.1">
    <property type="nucleotide sequence ID" value="XM_060267855.1"/>
</dbReference>
<dbReference type="Pfam" id="PF01177">
    <property type="entry name" value="Asp_Glu_race"/>
    <property type="match status" value="1"/>
</dbReference>
<evidence type="ECO:0000313" key="2">
    <source>
        <dbReference type="EMBL" id="WFD40941.1"/>
    </source>
</evidence>
<dbReference type="InterPro" id="IPR053714">
    <property type="entry name" value="Iso_Racemase_Enz_sf"/>
</dbReference>
<keyword evidence="3" id="KW-1185">Reference proteome</keyword>
<evidence type="ECO:0008006" key="4">
    <source>
        <dbReference type="Google" id="ProtNLM"/>
    </source>
</evidence>
<dbReference type="GeneID" id="85227583"/>
<dbReference type="AlphaFoldDB" id="A0AAF0F179"/>
<dbReference type="GO" id="GO:0047661">
    <property type="term" value="F:amino-acid racemase activity"/>
    <property type="evidence" value="ECO:0007669"/>
    <property type="project" value="InterPro"/>
</dbReference>
<organism evidence="2 3">
    <name type="scientific">Malassezia japonica</name>
    <dbReference type="NCBI Taxonomy" id="223818"/>
    <lineage>
        <taxon>Eukaryota</taxon>
        <taxon>Fungi</taxon>
        <taxon>Dikarya</taxon>
        <taxon>Basidiomycota</taxon>
        <taxon>Ustilaginomycotina</taxon>
        <taxon>Malasseziomycetes</taxon>
        <taxon>Malasseziales</taxon>
        <taxon>Malasseziaceae</taxon>
        <taxon>Malassezia</taxon>
    </lineage>
</organism>
<evidence type="ECO:0000256" key="1">
    <source>
        <dbReference type="ARBA" id="ARBA00038414"/>
    </source>
</evidence>
<dbReference type="PANTHER" id="PTHR28047:SF5">
    <property type="entry name" value="PROTEIN DCG1"/>
    <property type="match status" value="1"/>
</dbReference>
<comment type="similarity">
    <text evidence="1">Belongs to the HyuE racemase family.</text>
</comment>
<dbReference type="EMBL" id="CP119965">
    <property type="protein sequence ID" value="WFD40941.1"/>
    <property type="molecule type" value="Genomic_DNA"/>
</dbReference>
<accession>A0AAF0F179</accession>
<dbReference type="PANTHER" id="PTHR28047">
    <property type="entry name" value="PROTEIN DCG1"/>
    <property type="match status" value="1"/>
</dbReference>
<gene>
    <name evidence="2" type="ORF">MJAP1_003932</name>
</gene>
<reference evidence="2" key="1">
    <citation type="submission" date="2023-03" db="EMBL/GenBank/DDBJ databases">
        <title>Mating type loci evolution in Malassezia.</title>
        <authorList>
            <person name="Coelho M.A."/>
        </authorList>
    </citation>
    <scope>NUCLEOTIDE SEQUENCE</scope>
    <source>
        <strain evidence="2">CBS 9431</strain>
    </source>
</reference>
<dbReference type="Proteomes" id="UP001217754">
    <property type="component" value="Chromosome 8"/>
</dbReference>
<name>A0AAF0F179_9BASI</name>
<dbReference type="InterPro" id="IPR052186">
    <property type="entry name" value="Hydantoin_racemase-like"/>
</dbReference>